<dbReference type="SMART" id="SM00966">
    <property type="entry name" value="SpoVT_AbrB"/>
    <property type="match status" value="1"/>
</dbReference>
<organism evidence="3 4">
    <name type="scientific">Methanoculleus thermophilus</name>
    <dbReference type="NCBI Taxonomy" id="2200"/>
    <lineage>
        <taxon>Archaea</taxon>
        <taxon>Methanobacteriati</taxon>
        <taxon>Methanobacteriota</taxon>
        <taxon>Stenosarchaea group</taxon>
        <taxon>Methanomicrobia</taxon>
        <taxon>Methanomicrobiales</taxon>
        <taxon>Methanomicrobiaceae</taxon>
        <taxon>Methanoculleus</taxon>
    </lineage>
</organism>
<proteinExistence type="predicted"/>
<keyword evidence="4" id="KW-1185">Reference proteome</keyword>
<dbReference type="Proteomes" id="UP000326500">
    <property type="component" value="Unassembled WGS sequence"/>
</dbReference>
<name>A0A1G8YZ54_9EURY</name>
<evidence type="ECO:0000259" key="2">
    <source>
        <dbReference type="SMART" id="SM00966"/>
    </source>
</evidence>
<dbReference type="GO" id="GO:0003677">
    <property type="term" value="F:DNA binding"/>
    <property type="evidence" value="ECO:0007669"/>
    <property type="project" value="InterPro"/>
</dbReference>
<feature type="compositionally biased region" description="Polar residues" evidence="1">
    <location>
        <begin position="61"/>
        <end position="70"/>
    </location>
</feature>
<evidence type="ECO:0000256" key="1">
    <source>
        <dbReference type="SAM" id="MobiDB-lite"/>
    </source>
</evidence>
<dbReference type="InterPro" id="IPR037914">
    <property type="entry name" value="SpoVT-AbrB_sf"/>
</dbReference>
<evidence type="ECO:0000313" key="4">
    <source>
        <dbReference type="Proteomes" id="UP000326500"/>
    </source>
</evidence>
<dbReference type="AlphaFoldDB" id="A0A1G8YZ54"/>
<dbReference type="RefSeq" id="WP_066953731.1">
    <property type="nucleotide sequence ID" value="NZ_BCNX01000003.1"/>
</dbReference>
<feature type="domain" description="SpoVT-AbrB" evidence="2">
    <location>
        <begin position="12"/>
        <end position="58"/>
    </location>
</feature>
<accession>A0A1G8YZ54</accession>
<dbReference type="InterPro" id="IPR007159">
    <property type="entry name" value="SpoVT-AbrB_dom"/>
</dbReference>
<dbReference type="Pfam" id="PF04014">
    <property type="entry name" value="MazE_antitoxin"/>
    <property type="match status" value="1"/>
</dbReference>
<protein>
    <recommendedName>
        <fullName evidence="2">SpoVT-AbrB domain-containing protein</fullName>
    </recommendedName>
</protein>
<sequence length="79" mass="8833">MREILVGTVQGLALSRSLALTIPYHLREEHGFKKGDRFAVKTDGWGRIIYEKLPDERGCNAPTSGPSRNPDTYAMEASR</sequence>
<reference evidence="3 4" key="1">
    <citation type="submission" date="2016-10" db="EMBL/GenBank/DDBJ databases">
        <authorList>
            <person name="Varghese N."/>
            <person name="Submissions S."/>
        </authorList>
    </citation>
    <scope>NUCLEOTIDE SEQUENCE [LARGE SCALE GENOMIC DNA]</scope>
    <source>
        <strain evidence="3 4">DSM 2373</strain>
    </source>
</reference>
<dbReference type="EMBL" id="FNFT01000003">
    <property type="protein sequence ID" value="SDK08066.1"/>
    <property type="molecule type" value="Genomic_DNA"/>
</dbReference>
<feature type="region of interest" description="Disordered" evidence="1">
    <location>
        <begin position="56"/>
        <end position="79"/>
    </location>
</feature>
<dbReference type="STRING" id="2200.GCA_001571405_00015"/>
<dbReference type="SUPFAM" id="SSF89447">
    <property type="entry name" value="AbrB/MazE/MraZ-like"/>
    <property type="match status" value="1"/>
</dbReference>
<gene>
    <name evidence="3" type="ORF">SAMN04488571_103280</name>
</gene>
<evidence type="ECO:0000313" key="3">
    <source>
        <dbReference type="EMBL" id="SDK08066.1"/>
    </source>
</evidence>